<sequence>MINTYLDKLEGTGKRHVLLIVTPRDEYPINFLDEKYYMLEQAILENPKSYIGIYDQDEKEIMQYTAFRLFLRPVICDKYSLVYKETTKVKRLNEKEIISYFVTKHFYDTVPFGEKSEEEAIKEGKIQAKEFLENHTLDEYEFASVKLGKDSNEANTLIKLNFKNENENYYFDYVYVR</sequence>
<dbReference type="Proteomes" id="UP001300012">
    <property type="component" value="Unassembled WGS sequence"/>
</dbReference>
<keyword evidence="2" id="KW-1185">Reference proteome</keyword>
<comment type="caution">
    <text evidence="1">The sequence shown here is derived from an EMBL/GenBank/DDBJ whole genome shotgun (WGS) entry which is preliminary data.</text>
</comment>
<gene>
    <name evidence="1" type="ORF">NV381_20060</name>
</gene>
<evidence type="ECO:0000313" key="2">
    <source>
        <dbReference type="Proteomes" id="UP001300012"/>
    </source>
</evidence>
<proteinExistence type="predicted"/>
<dbReference type="EMBL" id="JANQBD010000015">
    <property type="protein sequence ID" value="MCR8633482.1"/>
    <property type="molecule type" value="Genomic_DNA"/>
</dbReference>
<accession>A0ABT1YJV6</accession>
<name>A0ABT1YJV6_9BACL</name>
<evidence type="ECO:0000313" key="1">
    <source>
        <dbReference type="EMBL" id="MCR8633482.1"/>
    </source>
</evidence>
<organism evidence="1 2">
    <name type="scientific">Paenibacillus radicis</name>
    <name type="common">ex Xue et al. 2023</name>
    <dbReference type="NCBI Taxonomy" id="2972489"/>
    <lineage>
        <taxon>Bacteria</taxon>
        <taxon>Bacillati</taxon>
        <taxon>Bacillota</taxon>
        <taxon>Bacilli</taxon>
        <taxon>Bacillales</taxon>
        <taxon>Paenibacillaceae</taxon>
        <taxon>Paenibacillus</taxon>
    </lineage>
</organism>
<protein>
    <submittedName>
        <fullName evidence="1">Uncharacterized protein</fullName>
    </submittedName>
</protein>
<reference evidence="1 2" key="1">
    <citation type="submission" date="2022-08" db="EMBL/GenBank/DDBJ databases">
        <title>Paenibacillus endoradicis sp. nov., Paenibacillus radicibacter sp. nov and Paenibacillus pararadicis sp. nov., three cold-adapted plant growth-promoting bacteria isolated from root of Larix gmelinii in Great Khingan.</title>
        <authorList>
            <person name="Xue H."/>
        </authorList>
    </citation>
    <scope>NUCLEOTIDE SEQUENCE [LARGE SCALE GENOMIC DNA]</scope>
    <source>
        <strain evidence="1 2">N5-1-1-5</strain>
    </source>
</reference>
<dbReference type="RefSeq" id="WP_258215058.1">
    <property type="nucleotide sequence ID" value="NZ_JANQBD010000015.1"/>
</dbReference>